<dbReference type="InterPro" id="IPR009075">
    <property type="entry name" value="AcylCo_DH/oxidase_C"/>
</dbReference>
<dbReference type="InterPro" id="IPR036250">
    <property type="entry name" value="AcylCo_DH-like_C"/>
</dbReference>
<feature type="domain" description="Acyl-CoA dehydrogenase/oxidase N-terminal" evidence="7">
    <location>
        <begin position="7"/>
        <end position="104"/>
    </location>
</feature>
<dbReference type="Pfam" id="PF00441">
    <property type="entry name" value="Acyl-CoA_dh_1"/>
    <property type="match status" value="1"/>
</dbReference>
<keyword evidence="3" id="KW-0285">Flavoprotein</keyword>
<keyword evidence="4" id="KW-0274">FAD</keyword>
<dbReference type="PANTHER" id="PTHR43884">
    <property type="entry name" value="ACYL-COA DEHYDROGENASE"/>
    <property type="match status" value="1"/>
</dbReference>
<dbReference type="Gene3D" id="1.20.140.10">
    <property type="entry name" value="Butyryl-CoA Dehydrogenase, subunit A, domain 3"/>
    <property type="match status" value="1"/>
</dbReference>
<evidence type="ECO:0000256" key="5">
    <source>
        <dbReference type="ARBA" id="ARBA00023002"/>
    </source>
</evidence>
<evidence type="ECO:0000256" key="2">
    <source>
        <dbReference type="ARBA" id="ARBA00009347"/>
    </source>
</evidence>
<accession>A0ABS7JTC5</accession>
<evidence type="ECO:0000256" key="4">
    <source>
        <dbReference type="ARBA" id="ARBA00022827"/>
    </source>
</evidence>
<dbReference type="SUPFAM" id="SSF56645">
    <property type="entry name" value="Acyl-CoA dehydrogenase NM domain-like"/>
    <property type="match status" value="1"/>
</dbReference>
<evidence type="ECO:0000259" key="6">
    <source>
        <dbReference type="Pfam" id="PF00441"/>
    </source>
</evidence>
<dbReference type="InterPro" id="IPR013786">
    <property type="entry name" value="AcylCoA_DH/ox_N"/>
</dbReference>
<comment type="cofactor">
    <cofactor evidence="1">
        <name>FAD</name>
        <dbReference type="ChEBI" id="CHEBI:57692"/>
    </cofactor>
</comment>
<dbReference type="InterPro" id="IPR037069">
    <property type="entry name" value="AcylCoA_DH/ox_N_sf"/>
</dbReference>
<evidence type="ECO:0000256" key="3">
    <source>
        <dbReference type="ARBA" id="ARBA00022630"/>
    </source>
</evidence>
<dbReference type="InterPro" id="IPR046373">
    <property type="entry name" value="Acyl-CoA_Oxase/DH_mid-dom_sf"/>
</dbReference>
<keyword evidence="9" id="KW-1185">Reference proteome</keyword>
<organism evidence="8 9">
    <name type="scientific">Qipengyuania mesophila</name>
    <dbReference type="NCBI Taxonomy" id="2867246"/>
    <lineage>
        <taxon>Bacteria</taxon>
        <taxon>Pseudomonadati</taxon>
        <taxon>Pseudomonadota</taxon>
        <taxon>Alphaproteobacteria</taxon>
        <taxon>Sphingomonadales</taxon>
        <taxon>Erythrobacteraceae</taxon>
        <taxon>Qipengyuania</taxon>
    </lineage>
</organism>
<evidence type="ECO:0000313" key="8">
    <source>
        <dbReference type="EMBL" id="MBX7500833.1"/>
    </source>
</evidence>
<evidence type="ECO:0000259" key="7">
    <source>
        <dbReference type="Pfam" id="PF02771"/>
    </source>
</evidence>
<dbReference type="SUPFAM" id="SSF47203">
    <property type="entry name" value="Acyl-CoA dehydrogenase C-terminal domain-like"/>
    <property type="match status" value="1"/>
</dbReference>
<dbReference type="Proteomes" id="UP000782554">
    <property type="component" value="Unassembled WGS sequence"/>
</dbReference>
<dbReference type="EMBL" id="JAIGNU010000001">
    <property type="protein sequence ID" value="MBX7500833.1"/>
    <property type="molecule type" value="Genomic_DNA"/>
</dbReference>
<evidence type="ECO:0000313" key="9">
    <source>
        <dbReference type="Proteomes" id="UP000782554"/>
    </source>
</evidence>
<comment type="similarity">
    <text evidence="2">Belongs to the acyl-CoA dehydrogenase family.</text>
</comment>
<dbReference type="PANTHER" id="PTHR43884:SF20">
    <property type="entry name" value="ACYL-COA DEHYDROGENASE FADE28"/>
    <property type="match status" value="1"/>
</dbReference>
<sequence>MDLQLDQQQELLRQSLDRYLAKHLTFEARRTQCEGEAFLDFWEGLDDELGVGVAGLAEDLGGFGGGPESEMIVAGALGRALAVTPYVPCHVLSAALLANLGCDDLVRRIATGDMLVVTAIEEPQTRGEVARVAAQADRIEGGWRLSGTKLVVDFAAQADIVLVPALIDGEGLALFTVEPARFRDGLKPFALIDDTPSADLLLDGLELEDDRCIAQGEGVLAALSAAVDRARAATCAEAAGIAAVMVADTVAYAKEREQFGVAIASFQALQHRMVDMWAKSQEIEAAALLATLKPDQPDAVSAAMATVSDGLRKIGQEALQLHGAMGLTEELRVGHYFKRATVIEHRLGSAAAHVERYRERRLSA</sequence>
<evidence type="ECO:0000256" key="1">
    <source>
        <dbReference type="ARBA" id="ARBA00001974"/>
    </source>
</evidence>
<proteinExistence type="inferred from homology"/>
<name>A0ABS7JTC5_9SPHN</name>
<gene>
    <name evidence="8" type="ORF">K3181_05210</name>
</gene>
<keyword evidence="5" id="KW-0560">Oxidoreductase</keyword>
<protein>
    <submittedName>
        <fullName evidence="8">Acyl-CoA dehydrogenase family protein</fullName>
    </submittedName>
</protein>
<dbReference type="Gene3D" id="2.40.110.10">
    <property type="entry name" value="Butyryl-CoA Dehydrogenase, subunit A, domain 2"/>
    <property type="match status" value="1"/>
</dbReference>
<comment type="caution">
    <text evidence="8">The sequence shown here is derived from an EMBL/GenBank/DDBJ whole genome shotgun (WGS) entry which is preliminary data.</text>
</comment>
<feature type="domain" description="Acyl-CoA dehydrogenase/oxidase C-terminal" evidence="6">
    <location>
        <begin position="217"/>
        <end position="355"/>
    </location>
</feature>
<dbReference type="Gene3D" id="1.10.540.10">
    <property type="entry name" value="Acyl-CoA dehydrogenase/oxidase, N-terminal domain"/>
    <property type="match status" value="1"/>
</dbReference>
<reference evidence="8 9" key="1">
    <citation type="submission" date="2021-08" db="EMBL/GenBank/DDBJ databases">
        <title>Comparative Genomics Analysis of the Genus Qipengyuania Reveals Extensive Genetic Diversity and Metabolic Versatility, Including the Description of Fifteen Novel Species.</title>
        <authorList>
            <person name="Liu Y."/>
        </authorList>
    </citation>
    <scope>NUCLEOTIDE SEQUENCE [LARGE SCALE GENOMIC DNA]</scope>
    <source>
        <strain evidence="8 9">YG27</strain>
    </source>
</reference>
<dbReference type="InterPro" id="IPR009100">
    <property type="entry name" value="AcylCoA_DH/oxidase_NM_dom_sf"/>
</dbReference>
<dbReference type="Pfam" id="PF02771">
    <property type="entry name" value="Acyl-CoA_dh_N"/>
    <property type="match status" value="1"/>
</dbReference>
<dbReference type="RefSeq" id="WP_221601534.1">
    <property type="nucleotide sequence ID" value="NZ_JAIGNU010000001.1"/>
</dbReference>